<dbReference type="AlphaFoldDB" id="A0A6J1FP61"/>
<evidence type="ECO:0000256" key="6">
    <source>
        <dbReference type="ARBA" id="ARBA00023306"/>
    </source>
</evidence>
<keyword evidence="10" id="KW-1185">Reference proteome</keyword>
<dbReference type="GO" id="GO:0051301">
    <property type="term" value="P:cell division"/>
    <property type="evidence" value="ECO:0007669"/>
    <property type="project" value="UniProtKB-KW"/>
</dbReference>
<dbReference type="InterPro" id="IPR048351">
    <property type="entry name" value="SOK_DIX"/>
</dbReference>
<dbReference type="Pfam" id="PF06136">
    <property type="entry name" value="SOK"/>
    <property type="match status" value="1"/>
</dbReference>
<feature type="region of interest" description="Disordered" evidence="8">
    <location>
        <begin position="1"/>
        <end position="38"/>
    </location>
</feature>
<reference evidence="11" key="1">
    <citation type="submission" date="2025-08" db="UniProtKB">
        <authorList>
            <consortium name="RefSeq"/>
        </authorList>
    </citation>
    <scope>IDENTIFICATION</scope>
    <source>
        <tissue evidence="11">Young leaves</tissue>
    </source>
</reference>
<dbReference type="Proteomes" id="UP000504609">
    <property type="component" value="Unplaced"/>
</dbReference>
<comment type="subcellular location">
    <subcellularLocation>
        <location evidence="1">Cell membrane</location>
        <topology evidence="1">Peripheral membrane protein</topology>
        <orientation evidence="1">Cytoplasmic side</orientation>
    </subcellularLocation>
</comment>
<feature type="compositionally biased region" description="Basic and acidic residues" evidence="8">
    <location>
        <begin position="378"/>
        <end position="406"/>
    </location>
</feature>
<dbReference type="RefSeq" id="XP_022941694.1">
    <property type="nucleotide sequence ID" value="XM_023085926.1"/>
</dbReference>
<sequence length="433" mass="48902">MQSNRRRRERALPAPSPQHQSRQSQGDDDDGCATSHEKSPSLLLSLQKWASGTAPFPRNQPLPQPAPSTQRYPHSFQTTCRFRSLELFFYFVTTDVMDRLTLLRGKAMRSLYSWSCKRNYKTGYVWNDLSENDIVYPAGGAEYVLKASELVDFCSEKLQEIHTGTNDRRPVQEPNLRTKTRKPQLAPSPLKELDDQPYSDLDYDEVEDYENEDVDKPIYTTTSTTPHSRCSRGVSTEELPGPTQSPTDSTPFDSSRLSTSKRFTYEDELGTAPSRNSVLMQFISCGGSVSSKEKPGEGCREAGKEMGRRTESLGRGVVCKMAGKRIGEEEMIKYMSENPRFGKLQTEEKEYFSGSIVESIREDRHVVEPVLKKSSSYNEEKSKRGELGEKRDENEETRREEDDGGMKGRCIPRMISAASALALASSKQPPKKP</sequence>
<keyword evidence="3" id="KW-1003">Cell membrane</keyword>
<dbReference type="GeneID" id="111446977"/>
<dbReference type="PANTHER" id="PTHR31083:SF18">
    <property type="entry name" value="PROTEIN SOSEKI 2"/>
    <property type="match status" value="1"/>
</dbReference>
<evidence type="ECO:0000256" key="5">
    <source>
        <dbReference type="ARBA" id="ARBA00023136"/>
    </source>
</evidence>
<feature type="region of interest" description="Disordered" evidence="8">
    <location>
        <begin position="162"/>
        <end position="259"/>
    </location>
</feature>
<keyword evidence="6" id="KW-0131">Cell cycle</keyword>
<evidence type="ECO:0000259" key="9">
    <source>
        <dbReference type="Pfam" id="PF06136"/>
    </source>
</evidence>
<feature type="compositionally biased region" description="Acidic residues" evidence="8">
    <location>
        <begin position="195"/>
        <end position="213"/>
    </location>
</feature>
<feature type="compositionally biased region" description="Basic and acidic residues" evidence="8">
    <location>
        <begin position="162"/>
        <end position="171"/>
    </location>
</feature>
<evidence type="ECO:0000256" key="2">
    <source>
        <dbReference type="ARBA" id="ARBA00022473"/>
    </source>
</evidence>
<dbReference type="GO" id="GO:0005886">
    <property type="term" value="C:plasma membrane"/>
    <property type="evidence" value="ECO:0007669"/>
    <property type="project" value="UniProtKB-SubCell"/>
</dbReference>
<proteinExistence type="inferred from homology"/>
<feature type="compositionally biased region" description="Polar residues" evidence="8">
    <location>
        <begin position="219"/>
        <end position="228"/>
    </location>
</feature>
<evidence type="ECO:0000256" key="4">
    <source>
        <dbReference type="ARBA" id="ARBA00022618"/>
    </source>
</evidence>
<accession>A0A6J1FP61</accession>
<feature type="domain" description="SOSEKI DIX-like" evidence="9">
    <location>
        <begin position="93"/>
        <end position="151"/>
    </location>
</feature>
<protein>
    <submittedName>
        <fullName evidence="11">Protein UPSTREAM OF FLC isoform X1</fullName>
    </submittedName>
</protein>
<keyword evidence="2" id="KW-0217">Developmental protein</keyword>
<comment type="similarity">
    <text evidence="7">Belongs to the SOSEKI family.</text>
</comment>
<gene>
    <name evidence="11" type="primary">LOC111446977</name>
</gene>
<dbReference type="GO" id="GO:0051258">
    <property type="term" value="P:protein polymerization"/>
    <property type="evidence" value="ECO:0007669"/>
    <property type="project" value="UniProtKB-ARBA"/>
</dbReference>
<dbReference type="InterPro" id="IPR010369">
    <property type="entry name" value="SOK"/>
</dbReference>
<evidence type="ECO:0000256" key="3">
    <source>
        <dbReference type="ARBA" id="ARBA00022475"/>
    </source>
</evidence>
<feature type="compositionally biased region" description="Polar residues" evidence="8">
    <location>
        <begin position="242"/>
        <end position="259"/>
    </location>
</feature>
<evidence type="ECO:0000256" key="7">
    <source>
        <dbReference type="ARBA" id="ARBA00024211"/>
    </source>
</evidence>
<evidence type="ECO:0000256" key="8">
    <source>
        <dbReference type="SAM" id="MobiDB-lite"/>
    </source>
</evidence>
<keyword evidence="4" id="KW-0132">Cell division</keyword>
<feature type="region of interest" description="Disordered" evidence="8">
    <location>
        <begin position="369"/>
        <end position="410"/>
    </location>
</feature>
<name>A0A6J1FP61_CUCMO</name>
<organism evidence="10 11">
    <name type="scientific">Cucurbita moschata</name>
    <name type="common">Winter crookneck squash</name>
    <name type="synonym">Cucurbita pepo var. moschata</name>
    <dbReference type="NCBI Taxonomy" id="3662"/>
    <lineage>
        <taxon>Eukaryota</taxon>
        <taxon>Viridiplantae</taxon>
        <taxon>Streptophyta</taxon>
        <taxon>Embryophyta</taxon>
        <taxon>Tracheophyta</taxon>
        <taxon>Spermatophyta</taxon>
        <taxon>Magnoliopsida</taxon>
        <taxon>eudicotyledons</taxon>
        <taxon>Gunneridae</taxon>
        <taxon>Pentapetalae</taxon>
        <taxon>rosids</taxon>
        <taxon>fabids</taxon>
        <taxon>Cucurbitales</taxon>
        <taxon>Cucurbitaceae</taxon>
        <taxon>Cucurbiteae</taxon>
        <taxon>Cucurbita</taxon>
    </lineage>
</organism>
<keyword evidence="5" id="KW-0472">Membrane</keyword>
<dbReference type="KEGG" id="cmos:111446977"/>
<dbReference type="PANTHER" id="PTHR31083">
    <property type="entry name" value="UPSTREAM OF FLC PROTEIN (DUF966)"/>
    <property type="match status" value="1"/>
</dbReference>
<evidence type="ECO:0000256" key="1">
    <source>
        <dbReference type="ARBA" id="ARBA00004413"/>
    </source>
</evidence>
<evidence type="ECO:0000313" key="11">
    <source>
        <dbReference type="RefSeq" id="XP_022941694.1"/>
    </source>
</evidence>
<evidence type="ECO:0000313" key="10">
    <source>
        <dbReference type="Proteomes" id="UP000504609"/>
    </source>
</evidence>